<protein>
    <submittedName>
        <fullName evidence="1">Uncharacterized protein</fullName>
    </submittedName>
</protein>
<evidence type="ECO:0000313" key="1">
    <source>
        <dbReference type="EMBL" id="ADI23536.1"/>
    </source>
</evidence>
<accession>E7C7W2</accession>
<name>E7C7W2_9BACT</name>
<dbReference type="AlphaFoldDB" id="E7C7W2"/>
<proteinExistence type="predicted"/>
<dbReference type="EMBL" id="GU568017">
    <property type="protein sequence ID" value="ADI23536.1"/>
    <property type="molecule type" value="Genomic_DNA"/>
</dbReference>
<reference evidence="1" key="1">
    <citation type="submission" date="2010-01" db="EMBL/GenBank/DDBJ databases">
        <title>Genome fragments of uncultured bacteria from the North Pacific subtropical Gyre.</title>
        <authorList>
            <person name="Pham V.D."/>
            <person name="Delong E.F."/>
        </authorList>
    </citation>
    <scope>NUCLEOTIDE SEQUENCE</scope>
</reference>
<organism evidence="1">
    <name type="scientific">uncultured Gemmatimonadales bacterium HF0770_41L09</name>
    <dbReference type="NCBI Taxonomy" id="723617"/>
    <lineage>
        <taxon>Bacteria</taxon>
        <taxon>Pseudomonadati</taxon>
        <taxon>Gemmatimonadota</taxon>
        <taxon>Gemmatimonadia</taxon>
        <taxon>Gemmatimonadales</taxon>
        <taxon>environmental samples</taxon>
    </lineage>
</organism>
<sequence length="68" mass="6751">MLFIASASASWASGLNAPIDIAAVSKRLNSSLAGSTSAMLTAFSPGVIASRSRSVVAGRSLINAEGLA</sequence>